<keyword evidence="1" id="KW-0812">Transmembrane</keyword>
<dbReference type="EMBL" id="CP018153">
    <property type="protein sequence ID" value="APG59731.1"/>
    <property type="molecule type" value="Genomic_DNA"/>
</dbReference>
<dbReference type="Proteomes" id="UP000182510">
    <property type="component" value="Chromosome"/>
</dbReference>
<reference evidence="2 3" key="1">
    <citation type="submission" date="2016-11" db="EMBL/GenBank/DDBJ databases">
        <title>Gramella sp. LPB0144 isolated from marine environment.</title>
        <authorList>
            <person name="Kim E."/>
            <person name="Yi H."/>
        </authorList>
    </citation>
    <scope>NUCLEOTIDE SEQUENCE [LARGE SCALE GENOMIC DNA]</scope>
    <source>
        <strain evidence="2 3">LPB0144</strain>
    </source>
</reference>
<evidence type="ECO:0000313" key="3">
    <source>
        <dbReference type="Proteomes" id="UP000182510"/>
    </source>
</evidence>
<feature type="transmembrane region" description="Helical" evidence="1">
    <location>
        <begin position="38"/>
        <end position="57"/>
    </location>
</feature>
<dbReference type="RefSeq" id="WP_072552383.1">
    <property type="nucleotide sequence ID" value="NZ_CP018153.1"/>
</dbReference>
<feature type="transmembrane region" description="Helical" evidence="1">
    <location>
        <begin position="12"/>
        <end position="32"/>
    </location>
</feature>
<protein>
    <recommendedName>
        <fullName evidence="4">DUF4199 domain-containing protein</fullName>
    </recommendedName>
</protein>
<organism evidence="2 3">
    <name type="scientific">Christiangramia salexigens</name>
    <dbReference type="NCBI Taxonomy" id="1913577"/>
    <lineage>
        <taxon>Bacteria</taxon>
        <taxon>Pseudomonadati</taxon>
        <taxon>Bacteroidota</taxon>
        <taxon>Flavobacteriia</taxon>
        <taxon>Flavobacteriales</taxon>
        <taxon>Flavobacteriaceae</taxon>
        <taxon>Christiangramia</taxon>
    </lineage>
</organism>
<evidence type="ECO:0000313" key="2">
    <source>
        <dbReference type="EMBL" id="APG59731.1"/>
    </source>
</evidence>
<feature type="transmembrane region" description="Helical" evidence="1">
    <location>
        <begin position="78"/>
        <end position="96"/>
    </location>
</feature>
<proteinExistence type="predicted"/>
<dbReference type="AlphaFoldDB" id="A0A1L3J3M5"/>
<sequence length="172" mass="19264">MENSPSVKSIAYTYGVLMAAYSILVLVLVYVFNFDQQSWVVGGINALVSIVLFTLAIKSYKTKNSNYLSIKEALKVGLATALIAGLISAIYVYVHYNFVYPEFLDLMREKAYSDMLDSGMEEKQITQAMEMSSFTTTPWFFATMTIVSSLFFGFLISLIVGLILKKENPAHQ</sequence>
<accession>A0A1L3J3M5</accession>
<name>A0A1L3J3M5_9FLAO</name>
<evidence type="ECO:0000256" key="1">
    <source>
        <dbReference type="SAM" id="Phobius"/>
    </source>
</evidence>
<keyword evidence="1" id="KW-0472">Membrane</keyword>
<dbReference type="Pfam" id="PF13858">
    <property type="entry name" value="DUF4199"/>
    <property type="match status" value="1"/>
</dbReference>
<dbReference type="InterPro" id="IPR025250">
    <property type="entry name" value="DUF4199"/>
</dbReference>
<feature type="transmembrane region" description="Helical" evidence="1">
    <location>
        <begin position="139"/>
        <end position="164"/>
    </location>
</feature>
<dbReference type="KEGG" id="grl:LPB144_04570"/>
<keyword evidence="3" id="KW-1185">Reference proteome</keyword>
<gene>
    <name evidence="2" type="ORF">LPB144_04570</name>
</gene>
<dbReference type="OrthoDB" id="1122768at2"/>
<dbReference type="STRING" id="1913577.LPB144_04570"/>
<keyword evidence="1" id="KW-1133">Transmembrane helix</keyword>
<evidence type="ECO:0008006" key="4">
    <source>
        <dbReference type="Google" id="ProtNLM"/>
    </source>
</evidence>